<feature type="transmembrane region" description="Helical" evidence="3">
    <location>
        <begin position="285"/>
        <end position="308"/>
    </location>
</feature>
<dbReference type="OrthoDB" id="156886at2759"/>
<sequence length="434" mass="49495">MKNGRGGWIKDNNKDFRKSTLSPNRISTALRLSTEKGAKKSKKVVSRNKILDKESQLPHLLLNTSETAFHPTNFECRTLKISQFAPYFALSTKLPKKGMEREREKAQEIANVQKLEMSTTHEKRERKERIKLRALEFIIVIIIVSLRQRVIEGIMAKRLYSLVHCHGVSSRTHPHPQHVWSTWKCYPSRLFSMNHLSLSSAQISQWSRCPTRLRKLSTVAKLKVPASTRFASPENSDMEPEGDTPYVVYDGALKRQLKHIKIFSLATSMGGLPLQPIIFNSSGEHGMAATIAMLSMVGFFTYCTPILIHQLAKKYVTEISYDPRTRLYTAITYSFFLRKKELIFHKEDVVVPDVPGPFTSVLVKTKENPTKLIPLFFAMESFIHPNHYGLIMGYDKPLDLHIRPEDIAAAVDRKAFEKSTSNKKPPNSPPPRPV</sequence>
<dbReference type="GO" id="GO:0033615">
    <property type="term" value="P:mitochondrial proton-transporting ATP synthase complex assembly"/>
    <property type="evidence" value="ECO:0007669"/>
    <property type="project" value="TreeGrafter"/>
</dbReference>
<dbReference type="STRING" id="158441.A0A226DF57"/>
<feature type="region of interest" description="Disordered" evidence="2">
    <location>
        <begin position="413"/>
        <end position="434"/>
    </location>
</feature>
<name>A0A226DF57_FOLCA</name>
<accession>A0A226DF57</accession>
<protein>
    <submittedName>
        <fullName evidence="4">Transmembrane protein 70, mitochondrial</fullName>
    </submittedName>
</protein>
<keyword evidence="3 4" id="KW-0812">Transmembrane</keyword>
<dbReference type="EMBL" id="LNIX01000021">
    <property type="protein sequence ID" value="OXA43833.1"/>
    <property type="molecule type" value="Genomic_DNA"/>
</dbReference>
<organism evidence="4 5">
    <name type="scientific">Folsomia candida</name>
    <name type="common">Springtail</name>
    <dbReference type="NCBI Taxonomy" id="158441"/>
    <lineage>
        <taxon>Eukaryota</taxon>
        <taxon>Metazoa</taxon>
        <taxon>Ecdysozoa</taxon>
        <taxon>Arthropoda</taxon>
        <taxon>Hexapoda</taxon>
        <taxon>Collembola</taxon>
        <taxon>Entomobryomorpha</taxon>
        <taxon>Isotomoidea</taxon>
        <taxon>Isotomidae</taxon>
        <taxon>Proisotominae</taxon>
        <taxon>Folsomia</taxon>
    </lineage>
</organism>
<dbReference type="AlphaFoldDB" id="A0A226DF57"/>
<feature type="transmembrane region" description="Helical" evidence="3">
    <location>
        <begin position="262"/>
        <end position="279"/>
    </location>
</feature>
<dbReference type="Proteomes" id="UP000198287">
    <property type="component" value="Unassembled WGS sequence"/>
</dbReference>
<keyword evidence="3" id="KW-0472">Membrane</keyword>
<keyword evidence="3" id="KW-1133">Transmembrane helix</keyword>
<dbReference type="InterPro" id="IPR045325">
    <property type="entry name" value="TMEM70/TMEM186/TMEM223"/>
</dbReference>
<dbReference type="PANTHER" id="PTHR13281:SF0">
    <property type="entry name" value="TRANSMEMBRANE PROTEIN 70, MITOCHONDRIAL"/>
    <property type="match status" value="1"/>
</dbReference>
<reference evidence="4 5" key="1">
    <citation type="submission" date="2015-12" db="EMBL/GenBank/DDBJ databases">
        <title>The genome of Folsomia candida.</title>
        <authorList>
            <person name="Faddeeva A."/>
            <person name="Derks M.F."/>
            <person name="Anvar Y."/>
            <person name="Smit S."/>
            <person name="Van Straalen N."/>
            <person name="Roelofs D."/>
        </authorList>
    </citation>
    <scope>NUCLEOTIDE SEQUENCE [LARGE SCALE GENOMIC DNA]</scope>
    <source>
        <strain evidence="4 5">VU population</strain>
        <tissue evidence="4">Whole body</tissue>
    </source>
</reference>
<evidence type="ECO:0000313" key="4">
    <source>
        <dbReference type="EMBL" id="OXA43833.1"/>
    </source>
</evidence>
<evidence type="ECO:0000256" key="3">
    <source>
        <dbReference type="SAM" id="Phobius"/>
    </source>
</evidence>
<dbReference type="PANTHER" id="PTHR13281">
    <property type="entry name" value="TRANSMEMBRANE PROTEIN 70, MITOCHONDRIAL"/>
    <property type="match status" value="1"/>
</dbReference>
<evidence type="ECO:0000313" key="5">
    <source>
        <dbReference type="Proteomes" id="UP000198287"/>
    </source>
</evidence>
<feature type="region of interest" description="Disordered" evidence="2">
    <location>
        <begin position="1"/>
        <end position="20"/>
    </location>
</feature>
<evidence type="ECO:0000256" key="2">
    <source>
        <dbReference type="SAM" id="MobiDB-lite"/>
    </source>
</evidence>
<comment type="similarity">
    <text evidence="1">Belongs to the TMEM70 family.</text>
</comment>
<dbReference type="Pfam" id="PF06979">
    <property type="entry name" value="TMEM70"/>
    <property type="match status" value="1"/>
</dbReference>
<comment type="caution">
    <text evidence="4">The sequence shown here is derived from an EMBL/GenBank/DDBJ whole genome shotgun (WGS) entry which is preliminary data.</text>
</comment>
<gene>
    <name evidence="4" type="ORF">Fcan01_21439</name>
</gene>
<proteinExistence type="inferred from homology"/>
<dbReference type="InterPro" id="IPR009724">
    <property type="entry name" value="TMEM70"/>
</dbReference>
<keyword evidence="5" id="KW-1185">Reference proteome</keyword>
<dbReference type="GO" id="GO:0031966">
    <property type="term" value="C:mitochondrial membrane"/>
    <property type="evidence" value="ECO:0007669"/>
    <property type="project" value="TreeGrafter"/>
</dbReference>
<evidence type="ECO:0000256" key="1">
    <source>
        <dbReference type="ARBA" id="ARBA00005280"/>
    </source>
</evidence>